<proteinExistence type="predicted"/>
<gene>
    <name evidence="1" type="ORF">G4D63_21425</name>
</gene>
<dbReference type="RefSeq" id="WP_163182119.1">
    <property type="nucleotide sequence ID" value="NZ_JAAIWM010000019.1"/>
</dbReference>
<keyword evidence="2" id="KW-1185">Reference proteome</keyword>
<accession>A0A6M0QD29</accession>
<dbReference type="Proteomes" id="UP000481043">
    <property type="component" value="Unassembled WGS sequence"/>
</dbReference>
<evidence type="ECO:0008006" key="3">
    <source>
        <dbReference type="Google" id="ProtNLM"/>
    </source>
</evidence>
<comment type="caution">
    <text evidence="1">The sequence shown here is derived from an EMBL/GenBank/DDBJ whole genome shotgun (WGS) entry which is preliminary data.</text>
</comment>
<dbReference type="EMBL" id="JAAIWM010000019">
    <property type="protein sequence ID" value="NEY74254.1"/>
    <property type="molecule type" value="Genomic_DNA"/>
</dbReference>
<sequence length="78" mass="9698">MEFKDYLKHKHLLDKGGMKLKDISVDQYINRLDNMRRDGIYNEEKQIKSFLDNKIQERYKDWKTYVRTIRFYLASKNY</sequence>
<organism evidence="1 2">
    <name type="scientific">Bacillus mesophilus</name>
    <dbReference type="NCBI Taxonomy" id="1808955"/>
    <lineage>
        <taxon>Bacteria</taxon>
        <taxon>Bacillati</taxon>
        <taxon>Bacillota</taxon>
        <taxon>Bacilli</taxon>
        <taxon>Bacillales</taxon>
        <taxon>Bacillaceae</taxon>
        <taxon>Bacillus</taxon>
    </lineage>
</organism>
<evidence type="ECO:0000313" key="1">
    <source>
        <dbReference type="EMBL" id="NEY74254.1"/>
    </source>
</evidence>
<dbReference type="AlphaFoldDB" id="A0A6M0QD29"/>
<evidence type="ECO:0000313" key="2">
    <source>
        <dbReference type="Proteomes" id="UP000481043"/>
    </source>
</evidence>
<name>A0A6M0QD29_9BACI</name>
<reference evidence="1 2" key="1">
    <citation type="submission" date="2020-02" db="EMBL/GenBank/DDBJ databases">
        <title>Bacillus aquiflavi sp. nov., isolated from yellow water of strong flavor Chinese baijiu in Yibin region of China.</title>
        <authorList>
            <person name="Xie J."/>
        </authorList>
    </citation>
    <scope>NUCLEOTIDE SEQUENCE [LARGE SCALE GENOMIC DNA]</scope>
    <source>
        <strain evidence="1 2">SA4</strain>
    </source>
</reference>
<protein>
    <recommendedName>
        <fullName evidence="3">Core-binding (CB) domain-containing protein</fullName>
    </recommendedName>
</protein>